<dbReference type="STRING" id="56723.ENSLBEP00000031777"/>
<feature type="repeat" description="WD" evidence="4">
    <location>
        <begin position="84"/>
        <end position="115"/>
    </location>
</feature>
<dbReference type="AlphaFoldDB" id="A0A3Q3GET7"/>
<evidence type="ECO:0000256" key="5">
    <source>
        <dbReference type="SAM" id="Coils"/>
    </source>
</evidence>
<feature type="coiled-coil region" evidence="5">
    <location>
        <begin position="431"/>
        <end position="488"/>
    </location>
</feature>
<dbReference type="SUPFAM" id="SSF50978">
    <property type="entry name" value="WD40 repeat-like"/>
    <property type="match status" value="1"/>
</dbReference>
<dbReference type="GeneTree" id="ENSGT00940000168052"/>
<dbReference type="PROSITE" id="PS50082">
    <property type="entry name" value="WD_REPEATS_2"/>
    <property type="match status" value="3"/>
</dbReference>
<evidence type="ECO:0000313" key="8">
    <source>
        <dbReference type="Proteomes" id="UP000261660"/>
    </source>
</evidence>
<dbReference type="InterPro" id="IPR051242">
    <property type="entry name" value="WD-EF-hand_domain"/>
</dbReference>
<dbReference type="PANTHER" id="PTHR44324:SF6">
    <property type="entry name" value="EF-HAND CALCIUM BINDING DOMAIN 8"/>
    <property type="match status" value="1"/>
</dbReference>
<feature type="compositionally biased region" description="Basic and acidic residues" evidence="6">
    <location>
        <begin position="575"/>
        <end position="586"/>
    </location>
</feature>
<feature type="region of interest" description="Disordered" evidence="6">
    <location>
        <begin position="540"/>
        <end position="597"/>
    </location>
</feature>
<dbReference type="Pfam" id="PF00400">
    <property type="entry name" value="WD40"/>
    <property type="match status" value="2"/>
</dbReference>
<keyword evidence="2 4" id="KW-0853">WD repeat</keyword>
<feature type="repeat" description="WD" evidence="4">
    <location>
        <begin position="374"/>
        <end position="405"/>
    </location>
</feature>
<dbReference type="PANTHER" id="PTHR44324">
    <property type="entry name" value="WD40 REPEAT DOMAIN 95"/>
    <property type="match status" value="1"/>
</dbReference>
<sequence>MSTRKIQFIPTLNSFAVCGASSRDMVLITLSEPHSVGVSTFRSKPGKEMFTCVEYCAERLVTGGMDGLLRVWIPNNTENPENIMVGHTKPVTHIMYNQKDDMLLSLSDDKNVHVWCTIKWMSEQSFQVQGMGTAPIASTCWNTINNELVVATSNVATTLGRGTDVFQKSVNSHIQPVCCTLYNNIFKQVVSVCQNGVVMLWNIITGKAELQFKVTPDQQVGLVAISFDEPQRRLITISQDGKVRLWNFNSGKELIVLSGTMPNKVTGIVCINDRIFVSGLNSRTIFNMDLEDKDHRYMRLLNTTFKAVEDESAVLTTMSTDVDEQILLTGDSLGNVSLWDIDGFWSGKDSLKEPFEITNEWKVSLCPPPLLGSWKAHLTEVVSVMFDSKREHIVTAGLDCNVRLWTNSGCFIGLFRRHQWDLMSSSPQQNFDHELQEIQSMEKEKDQILKETKENCEEKSNFRMIEELEKIEERLEERHRSDKELEHKLKTKFQDLDKCDTLSETIEKARPPISDAQVYALYWRAMQVVPQIDIIDKNMRKRMKEPQQRATVKVKEGTENSPETSENEDNVSSPDVRDRVPPHDPRTPLSGFARKVRVKSPDVDHIVGRGNHLKNNVLTPCPPDTKPDCTIYVRKAKYGRVNKIQNNKKHDSASTPCPSARKAAV</sequence>
<reference evidence="7" key="1">
    <citation type="submission" date="2025-08" db="UniProtKB">
        <authorList>
            <consortium name="Ensembl"/>
        </authorList>
    </citation>
    <scope>IDENTIFICATION</scope>
</reference>
<dbReference type="SMART" id="SM00320">
    <property type="entry name" value="WD40"/>
    <property type="match status" value="6"/>
</dbReference>
<evidence type="ECO:0000256" key="4">
    <source>
        <dbReference type="PROSITE-ProRule" id="PRU00221"/>
    </source>
</evidence>
<evidence type="ECO:0000256" key="3">
    <source>
        <dbReference type="ARBA" id="ARBA00022737"/>
    </source>
</evidence>
<evidence type="ECO:0000313" key="7">
    <source>
        <dbReference type="Ensembl" id="ENSLBEP00000031777.1"/>
    </source>
</evidence>
<evidence type="ECO:0000256" key="2">
    <source>
        <dbReference type="ARBA" id="ARBA00022574"/>
    </source>
</evidence>
<feature type="region of interest" description="Disordered" evidence="6">
    <location>
        <begin position="642"/>
        <end position="665"/>
    </location>
</feature>
<dbReference type="PROSITE" id="PS00678">
    <property type="entry name" value="WD_REPEATS_1"/>
    <property type="match status" value="1"/>
</dbReference>
<evidence type="ECO:0000256" key="1">
    <source>
        <dbReference type="ARBA" id="ARBA00014901"/>
    </source>
</evidence>
<accession>A0A3Q3GET7</accession>
<keyword evidence="3" id="KW-0677">Repeat</keyword>
<dbReference type="InterPro" id="IPR019775">
    <property type="entry name" value="WD40_repeat_CS"/>
</dbReference>
<proteinExistence type="predicted"/>
<organism evidence="7 8">
    <name type="scientific">Labrus bergylta</name>
    <name type="common">ballan wrasse</name>
    <dbReference type="NCBI Taxonomy" id="56723"/>
    <lineage>
        <taxon>Eukaryota</taxon>
        <taxon>Metazoa</taxon>
        <taxon>Chordata</taxon>
        <taxon>Craniata</taxon>
        <taxon>Vertebrata</taxon>
        <taxon>Euteleostomi</taxon>
        <taxon>Actinopterygii</taxon>
        <taxon>Neopterygii</taxon>
        <taxon>Teleostei</taxon>
        <taxon>Neoteleostei</taxon>
        <taxon>Acanthomorphata</taxon>
        <taxon>Eupercaria</taxon>
        <taxon>Labriformes</taxon>
        <taxon>Labridae</taxon>
        <taxon>Labrus</taxon>
    </lineage>
</organism>
<keyword evidence="5" id="KW-0175">Coiled coil</keyword>
<name>A0A3Q3GET7_9LABR</name>
<dbReference type="Gene3D" id="2.130.10.10">
    <property type="entry name" value="YVTN repeat-like/Quinoprotein amine dehydrogenase"/>
    <property type="match status" value="2"/>
</dbReference>
<feature type="repeat" description="WD" evidence="4">
    <location>
        <begin position="215"/>
        <end position="256"/>
    </location>
</feature>
<dbReference type="InterPro" id="IPR015943">
    <property type="entry name" value="WD40/YVTN_repeat-like_dom_sf"/>
</dbReference>
<dbReference type="PROSITE" id="PS50294">
    <property type="entry name" value="WD_REPEATS_REGION"/>
    <property type="match status" value="2"/>
</dbReference>
<keyword evidence="8" id="KW-1185">Reference proteome</keyword>
<dbReference type="Proteomes" id="UP000261660">
    <property type="component" value="Unplaced"/>
</dbReference>
<evidence type="ECO:0000256" key="6">
    <source>
        <dbReference type="SAM" id="MobiDB-lite"/>
    </source>
</evidence>
<reference evidence="7" key="2">
    <citation type="submission" date="2025-09" db="UniProtKB">
        <authorList>
            <consortium name="Ensembl"/>
        </authorList>
    </citation>
    <scope>IDENTIFICATION</scope>
</reference>
<dbReference type="Ensembl" id="ENSLBET00000033203.1">
    <property type="protein sequence ID" value="ENSLBEP00000031777.1"/>
    <property type="gene ID" value="ENSLBEG00000023976.1"/>
</dbReference>
<protein>
    <recommendedName>
        <fullName evidence="1">WD repeat-containing protein on Y chromosome</fullName>
    </recommendedName>
</protein>
<dbReference type="InterPro" id="IPR001680">
    <property type="entry name" value="WD40_rpt"/>
</dbReference>
<dbReference type="InParanoid" id="A0A3Q3GET7"/>
<dbReference type="InterPro" id="IPR036322">
    <property type="entry name" value="WD40_repeat_dom_sf"/>
</dbReference>